<dbReference type="GO" id="GO:0020037">
    <property type="term" value="F:heme binding"/>
    <property type="evidence" value="ECO:0007669"/>
    <property type="project" value="InterPro"/>
</dbReference>
<proteinExistence type="inferred from homology"/>
<dbReference type="OrthoDB" id="2204368at2759"/>
<evidence type="ECO:0000256" key="5">
    <source>
        <dbReference type="ARBA" id="ARBA00022516"/>
    </source>
</evidence>
<evidence type="ECO:0000256" key="17">
    <source>
        <dbReference type="ARBA" id="ARBA00023160"/>
    </source>
</evidence>
<evidence type="ECO:0000256" key="18">
    <source>
        <dbReference type="PIRSR" id="PIRSR005149-1"/>
    </source>
</evidence>
<dbReference type="PROSITE" id="PS50255">
    <property type="entry name" value="CYTOCHROME_B5_2"/>
    <property type="match status" value="1"/>
</dbReference>
<keyword evidence="15" id="KW-0443">Lipid metabolism</keyword>
<dbReference type="Pfam" id="PF00173">
    <property type="entry name" value="Cyt-b5"/>
    <property type="match status" value="1"/>
</dbReference>
<dbReference type="PROSITE" id="PS00191">
    <property type="entry name" value="CYTOCHROME_B5_1"/>
    <property type="match status" value="1"/>
</dbReference>
<feature type="binding site" evidence="18">
    <location>
        <position position="358"/>
    </location>
    <ligand>
        <name>Zn(2+)</name>
        <dbReference type="ChEBI" id="CHEBI:29105"/>
        <label>1</label>
    </ligand>
</feature>
<evidence type="ECO:0000256" key="16">
    <source>
        <dbReference type="ARBA" id="ARBA00023136"/>
    </source>
</evidence>
<comment type="pathway">
    <text evidence="2">Sphingolipid metabolism.</text>
</comment>
<dbReference type="Gene3D" id="3.10.120.10">
    <property type="entry name" value="Cytochrome b5-like heme/steroid binding domain"/>
    <property type="match status" value="1"/>
</dbReference>
<evidence type="ECO:0000256" key="21">
    <source>
        <dbReference type="SAM" id="Phobius"/>
    </source>
</evidence>
<feature type="domain" description="Cytochrome b5 heme-binding" evidence="22">
    <location>
        <begin position="50"/>
        <end position="130"/>
    </location>
</feature>
<accession>A0A3B0JSG5</accession>
<evidence type="ECO:0000256" key="11">
    <source>
        <dbReference type="ARBA" id="ARBA00022833"/>
    </source>
</evidence>
<feature type="binding site" evidence="18">
    <location>
        <position position="279"/>
    </location>
    <ligand>
        <name>Zn(2+)</name>
        <dbReference type="ChEBI" id="CHEBI:29105"/>
        <label>1</label>
    </ligand>
</feature>
<feature type="region of interest" description="Disordered" evidence="20">
    <location>
        <begin position="130"/>
        <end position="168"/>
    </location>
</feature>
<feature type="transmembrane region" description="Helical" evidence="21">
    <location>
        <begin position="251"/>
        <end position="269"/>
    </location>
</feature>
<comment type="similarity">
    <text evidence="4">Belongs to the sterol desaturase family. SCS7 subfamily.</text>
</comment>
<dbReference type="GO" id="GO:0005789">
    <property type="term" value="C:endoplasmic reticulum membrane"/>
    <property type="evidence" value="ECO:0007669"/>
    <property type="project" value="UniProtKB-SubCell"/>
</dbReference>
<keyword evidence="7 21" id="KW-0812">Transmembrane</keyword>
<evidence type="ECO:0000256" key="8">
    <source>
        <dbReference type="ARBA" id="ARBA00022723"/>
    </source>
</evidence>
<evidence type="ECO:0000313" key="24">
    <source>
        <dbReference type="Proteomes" id="UP000268350"/>
    </source>
</evidence>
<feature type="binding site" evidence="18">
    <location>
        <position position="302"/>
    </location>
    <ligand>
        <name>Zn(2+)</name>
        <dbReference type="ChEBI" id="CHEBI:29105"/>
        <label>1</label>
    </ligand>
</feature>
<dbReference type="InterPro" id="IPR006694">
    <property type="entry name" value="Fatty_acid_hydroxylase"/>
</dbReference>
<dbReference type="OMA" id="HFVHHDQ"/>
<comment type="pathway">
    <text evidence="3">Lipid metabolism.</text>
</comment>
<keyword evidence="17" id="KW-0275">Fatty acid biosynthesis</keyword>
<keyword evidence="8 18" id="KW-0479">Metal-binding</keyword>
<feature type="compositionally biased region" description="Basic and acidic residues" evidence="20">
    <location>
        <begin position="154"/>
        <end position="166"/>
    </location>
</feature>
<feature type="binding site" evidence="18">
    <location>
        <position position="301"/>
    </location>
    <ligand>
        <name>Zn(2+)</name>
        <dbReference type="ChEBI" id="CHEBI:29105"/>
        <label>1</label>
    </ligand>
</feature>
<keyword evidence="12 21" id="KW-1133">Transmembrane helix</keyword>
<feature type="binding site" evidence="18">
    <location>
        <position position="274"/>
    </location>
    <ligand>
        <name>Zn(2+)</name>
        <dbReference type="ChEBI" id="CHEBI:29105"/>
        <label>1</label>
    </ligand>
</feature>
<feature type="binding site" evidence="18">
    <location>
        <position position="354"/>
    </location>
    <ligand>
        <name>Zn(2+)</name>
        <dbReference type="ChEBI" id="CHEBI:29105"/>
        <label>1</label>
    </ligand>
</feature>
<feature type="binding site" evidence="18">
    <location>
        <position position="298"/>
    </location>
    <ligand>
        <name>Zn(2+)</name>
        <dbReference type="ChEBI" id="CHEBI:29105"/>
        <label>1</label>
    </ligand>
</feature>
<dbReference type="PANTHER" id="PTHR12863">
    <property type="entry name" value="FATTY ACID HYDROXYLASE"/>
    <property type="match status" value="1"/>
</dbReference>
<feature type="transmembrane region" description="Helical" evidence="21">
    <location>
        <begin position="222"/>
        <end position="239"/>
    </location>
</feature>
<feature type="binding site" evidence="18">
    <location>
        <position position="378"/>
    </location>
    <ligand>
        <name>Zn(2+)</name>
        <dbReference type="ChEBI" id="CHEBI:29105"/>
        <label>1</label>
    </ligand>
</feature>
<keyword evidence="24" id="KW-1185">Reference proteome</keyword>
<comment type="cofactor">
    <cofactor evidence="19">
        <name>Fe cation</name>
        <dbReference type="ChEBI" id="CHEBI:24875"/>
    </cofactor>
</comment>
<dbReference type="Pfam" id="PF04116">
    <property type="entry name" value="FA_hydroxylase"/>
    <property type="match status" value="1"/>
</dbReference>
<evidence type="ECO:0000259" key="22">
    <source>
        <dbReference type="PROSITE" id="PS50255"/>
    </source>
</evidence>
<evidence type="ECO:0000313" key="23">
    <source>
        <dbReference type="EMBL" id="SPP75671.1"/>
    </source>
</evidence>
<dbReference type="PANTHER" id="PTHR12863:SF1">
    <property type="entry name" value="FATTY ACID 2-HYDROXYLASE"/>
    <property type="match status" value="1"/>
</dbReference>
<keyword evidence="10" id="KW-0276">Fatty acid metabolism</keyword>
<keyword evidence="16 21" id="KW-0472">Membrane</keyword>
<comment type="subcellular location">
    <subcellularLocation>
        <location evidence="1">Endoplasmic reticulum membrane</location>
        <topology evidence="1">Multi-pass membrane protein</topology>
    </subcellularLocation>
</comment>
<dbReference type="STRING" id="7266.A0A3B0JSG5"/>
<reference evidence="24" key="1">
    <citation type="submission" date="2018-01" db="EMBL/GenBank/DDBJ databases">
        <authorList>
            <person name="Alioto T."/>
            <person name="Alioto T."/>
        </authorList>
    </citation>
    <scope>NUCLEOTIDE SEQUENCE [LARGE SCALE GENOMIC DNA]</scope>
</reference>
<evidence type="ECO:0000256" key="19">
    <source>
        <dbReference type="PIRSR" id="PIRSR005149-50"/>
    </source>
</evidence>
<organism evidence="23 24">
    <name type="scientific">Drosophila guanche</name>
    <name type="common">Fruit fly</name>
    <dbReference type="NCBI Taxonomy" id="7266"/>
    <lineage>
        <taxon>Eukaryota</taxon>
        <taxon>Metazoa</taxon>
        <taxon>Ecdysozoa</taxon>
        <taxon>Arthropoda</taxon>
        <taxon>Hexapoda</taxon>
        <taxon>Insecta</taxon>
        <taxon>Pterygota</taxon>
        <taxon>Neoptera</taxon>
        <taxon>Endopterygota</taxon>
        <taxon>Diptera</taxon>
        <taxon>Brachycera</taxon>
        <taxon>Muscomorpha</taxon>
        <taxon>Ephydroidea</taxon>
        <taxon>Drosophilidae</taxon>
        <taxon>Drosophila</taxon>
        <taxon>Sophophora</taxon>
    </lineage>
</organism>
<dbReference type="Proteomes" id="UP000268350">
    <property type="component" value="Unassembled WGS sequence"/>
</dbReference>
<evidence type="ECO:0000256" key="10">
    <source>
        <dbReference type="ARBA" id="ARBA00022832"/>
    </source>
</evidence>
<evidence type="ECO:0000256" key="9">
    <source>
        <dbReference type="ARBA" id="ARBA00022824"/>
    </source>
</evidence>
<dbReference type="FunFam" id="3.10.120.10:FF:000030">
    <property type="entry name" value="Fatty acid 2-hydroxylase"/>
    <property type="match status" value="1"/>
</dbReference>
<feature type="transmembrane region" description="Helical" evidence="21">
    <location>
        <begin position="316"/>
        <end position="334"/>
    </location>
</feature>
<evidence type="ECO:0000256" key="20">
    <source>
        <dbReference type="SAM" id="MobiDB-lite"/>
    </source>
</evidence>
<evidence type="ECO:0000256" key="14">
    <source>
        <dbReference type="ARBA" id="ARBA00023004"/>
    </source>
</evidence>
<evidence type="ECO:0000256" key="6">
    <source>
        <dbReference type="ARBA" id="ARBA00022617"/>
    </source>
</evidence>
<feature type="binding site" description="axial binding residue" evidence="19">
    <location>
        <position position="113"/>
    </location>
    <ligand>
        <name>heme</name>
        <dbReference type="ChEBI" id="CHEBI:30413"/>
    </ligand>
    <ligandPart>
        <name>Fe</name>
        <dbReference type="ChEBI" id="CHEBI:18248"/>
    </ligandPart>
</feature>
<keyword evidence="11 18" id="KW-0862">Zinc</keyword>
<dbReference type="EMBL" id="OUUW01000001">
    <property type="protein sequence ID" value="SPP75671.1"/>
    <property type="molecule type" value="Genomic_DNA"/>
</dbReference>
<evidence type="ECO:0000256" key="12">
    <source>
        <dbReference type="ARBA" id="ARBA00022989"/>
    </source>
</evidence>
<dbReference type="SUPFAM" id="SSF55856">
    <property type="entry name" value="Cytochrome b5-like heme/steroid binding domain"/>
    <property type="match status" value="1"/>
</dbReference>
<name>A0A3B0JSG5_DROGU</name>
<evidence type="ECO:0000256" key="2">
    <source>
        <dbReference type="ARBA" id="ARBA00004991"/>
    </source>
</evidence>
<keyword evidence="9" id="KW-0256">Endoplasmic reticulum</keyword>
<dbReference type="InterPro" id="IPR036400">
    <property type="entry name" value="Cyt_B5-like_heme/steroid_sf"/>
</dbReference>
<dbReference type="GO" id="GO:0080132">
    <property type="term" value="F:fatty acid 2-hydroxylase activity"/>
    <property type="evidence" value="ECO:0007669"/>
    <property type="project" value="InterPro"/>
</dbReference>
<dbReference type="InterPro" id="IPR014430">
    <property type="entry name" value="Scs7"/>
</dbReference>
<protein>
    <submittedName>
        <fullName evidence="23">Blast:Fatty acid 2-hydroxylase</fullName>
    </submittedName>
</protein>
<dbReference type="GO" id="GO:0005506">
    <property type="term" value="F:iron ion binding"/>
    <property type="evidence" value="ECO:0007669"/>
    <property type="project" value="InterPro"/>
</dbReference>
<gene>
    <name evidence="23" type="ORF">DGUA_6G003516</name>
</gene>
<dbReference type="InterPro" id="IPR018506">
    <property type="entry name" value="Cyt_B5_heme-BS"/>
</dbReference>
<sequence>MVIHLVFTFSIALPIQITKLLRSGSLRVEDIPNTIVNLPVAIENLHASTSVPIEFNPIAMDTPQGSEAEFIVKYRQEYYDLSKFMHKHPGGINTLKGLNQADMTARFMKAPPHSDAAMYLMKEYKVKPEDTRVPKTKARHQARRVDNGQDSQEQEQHQPREPEDKNNNQLDESMEHLVDWSKAMLPQIANITTCYDEWVHKPVDRPLRLFGPWYLEMLTKTPWWLVPTFWIPVIMWCAWEDIYSSWQDKSQLALFIGYFLFGVLLWTFLEYTLHRWVFHIKLKSNSGPWICTFHFMIHGLHHKVPFDPMRLVFPPLPGAFLAMLIYTPLSYFLIQPRIVLSGALAGYLCYDMMHYYLHYGNPSFRHIVHMKRYHYQHHFTHQDLGYGISSPLWDVVFKTRIHLRKLKYQLRWS</sequence>
<keyword evidence="13" id="KW-0560">Oxidoreductase</keyword>
<feature type="binding site" evidence="18">
    <location>
        <position position="377"/>
    </location>
    <ligand>
        <name>Zn(2+)</name>
        <dbReference type="ChEBI" id="CHEBI:29105"/>
        <label>1</label>
    </ligand>
</feature>
<evidence type="ECO:0000256" key="3">
    <source>
        <dbReference type="ARBA" id="ARBA00005189"/>
    </source>
</evidence>
<dbReference type="AlphaFoldDB" id="A0A3B0JSG5"/>
<comment type="cofactor">
    <cofactor evidence="18">
        <name>Zn(2+)</name>
        <dbReference type="ChEBI" id="CHEBI:29105"/>
    </cofactor>
    <text evidence="18">Binds 2 Zn(2+) ions per subunit that likely form a catalytic dimetal center.</text>
</comment>
<evidence type="ECO:0000256" key="15">
    <source>
        <dbReference type="ARBA" id="ARBA00023098"/>
    </source>
</evidence>
<keyword evidence="14 19" id="KW-0408">Iron</keyword>
<keyword evidence="5" id="KW-0444">Lipid biosynthesis</keyword>
<keyword evidence="6 19" id="KW-0349">Heme</keyword>
<dbReference type="GO" id="GO:0006633">
    <property type="term" value="P:fatty acid biosynthetic process"/>
    <property type="evidence" value="ECO:0007669"/>
    <property type="project" value="UniProtKB-KW"/>
</dbReference>
<dbReference type="PIRSF" id="PIRSF005149">
    <property type="entry name" value="IPC-B_HD"/>
    <property type="match status" value="1"/>
</dbReference>
<evidence type="ECO:0000256" key="7">
    <source>
        <dbReference type="ARBA" id="ARBA00022692"/>
    </source>
</evidence>
<feature type="binding site" evidence="18">
    <location>
        <position position="374"/>
    </location>
    <ligand>
        <name>Zn(2+)</name>
        <dbReference type="ChEBI" id="CHEBI:29105"/>
        <label>1</label>
    </ligand>
</feature>
<evidence type="ECO:0000256" key="13">
    <source>
        <dbReference type="ARBA" id="ARBA00023002"/>
    </source>
</evidence>
<evidence type="ECO:0000256" key="4">
    <source>
        <dbReference type="ARBA" id="ARBA00005747"/>
    </source>
</evidence>
<evidence type="ECO:0000256" key="1">
    <source>
        <dbReference type="ARBA" id="ARBA00004477"/>
    </source>
</evidence>
<dbReference type="InterPro" id="IPR001199">
    <property type="entry name" value="Cyt_B5-like_heme/steroid-bd"/>
</dbReference>
<feature type="binding site" description="axial binding residue" evidence="19">
    <location>
        <position position="88"/>
    </location>
    <ligand>
        <name>heme</name>
        <dbReference type="ChEBI" id="CHEBI:30413"/>
    </ligand>
    <ligandPart>
        <name>Fe</name>
        <dbReference type="ChEBI" id="CHEBI:18248"/>
    </ligandPart>
</feature>